<evidence type="ECO:0000259" key="8">
    <source>
        <dbReference type="PROSITE" id="PS50090"/>
    </source>
</evidence>
<dbReference type="FunFam" id="1.10.10.60:FF:000009">
    <property type="entry name" value="transcription factor MYB1R1"/>
    <property type="match status" value="1"/>
</dbReference>
<evidence type="ECO:0000313" key="12">
    <source>
        <dbReference type="Proteomes" id="UP000639772"/>
    </source>
</evidence>
<dbReference type="SUPFAM" id="SSF46689">
    <property type="entry name" value="Homeodomain-like"/>
    <property type="match status" value="1"/>
</dbReference>
<feature type="domain" description="Myb-like" evidence="8">
    <location>
        <begin position="84"/>
        <end position="136"/>
    </location>
</feature>
<dbReference type="InterPro" id="IPR001878">
    <property type="entry name" value="Znf_CCHC"/>
</dbReference>
<keyword evidence="6" id="KW-0862">Zinc</keyword>
<keyword evidence="5" id="KW-0539">Nucleus</keyword>
<feature type="compositionally biased region" description="Polar residues" evidence="7">
    <location>
        <begin position="326"/>
        <end position="337"/>
    </location>
</feature>
<evidence type="ECO:0000256" key="4">
    <source>
        <dbReference type="ARBA" id="ARBA00023163"/>
    </source>
</evidence>
<gene>
    <name evidence="11" type="ORF">HPP92_002219</name>
</gene>
<evidence type="ECO:0000256" key="2">
    <source>
        <dbReference type="ARBA" id="ARBA00023015"/>
    </source>
</evidence>
<dbReference type="SMART" id="SM00717">
    <property type="entry name" value="SANT"/>
    <property type="match status" value="1"/>
</dbReference>
<keyword evidence="6" id="KW-0863">Zinc-finger</keyword>
<dbReference type="GO" id="GO:0009739">
    <property type="term" value="P:response to gibberellin"/>
    <property type="evidence" value="ECO:0007669"/>
    <property type="project" value="TreeGrafter"/>
</dbReference>
<organism evidence="11 12">
    <name type="scientific">Vanilla planifolia</name>
    <name type="common">Vanilla</name>
    <dbReference type="NCBI Taxonomy" id="51239"/>
    <lineage>
        <taxon>Eukaryota</taxon>
        <taxon>Viridiplantae</taxon>
        <taxon>Streptophyta</taxon>
        <taxon>Embryophyta</taxon>
        <taxon>Tracheophyta</taxon>
        <taxon>Spermatophyta</taxon>
        <taxon>Magnoliopsida</taxon>
        <taxon>Liliopsida</taxon>
        <taxon>Asparagales</taxon>
        <taxon>Orchidaceae</taxon>
        <taxon>Vanilloideae</taxon>
        <taxon>Vanilleae</taxon>
        <taxon>Vanilla</taxon>
    </lineage>
</organism>
<comment type="subcellular location">
    <subcellularLocation>
        <location evidence="1">Nucleus</location>
    </subcellularLocation>
</comment>
<dbReference type="Proteomes" id="UP000639772">
    <property type="component" value="Chromosome 1"/>
</dbReference>
<dbReference type="PROSITE" id="PS50090">
    <property type="entry name" value="MYB_LIKE"/>
    <property type="match status" value="1"/>
</dbReference>
<dbReference type="GO" id="GO:0009744">
    <property type="term" value="P:response to sucrose"/>
    <property type="evidence" value="ECO:0007669"/>
    <property type="project" value="UniProtKB-ARBA"/>
</dbReference>
<dbReference type="GO" id="GO:0008270">
    <property type="term" value="F:zinc ion binding"/>
    <property type="evidence" value="ECO:0007669"/>
    <property type="project" value="UniProtKB-KW"/>
</dbReference>
<protein>
    <submittedName>
        <fullName evidence="11">Uncharacterized protein</fullName>
    </submittedName>
</protein>
<evidence type="ECO:0000256" key="1">
    <source>
        <dbReference type="ARBA" id="ARBA00004123"/>
    </source>
</evidence>
<dbReference type="InterPro" id="IPR052245">
    <property type="entry name" value="Plant_Stress_Dev_TF"/>
</dbReference>
<dbReference type="OrthoDB" id="118550at2759"/>
<accession>A0A835VKE7</accession>
<reference evidence="11 12" key="1">
    <citation type="journal article" date="2020" name="Nat. Food">
        <title>A phased Vanilla planifolia genome enables genetic improvement of flavour and production.</title>
        <authorList>
            <person name="Hasing T."/>
            <person name="Tang H."/>
            <person name="Brym M."/>
            <person name="Khazi F."/>
            <person name="Huang T."/>
            <person name="Chambers A.H."/>
        </authorList>
    </citation>
    <scope>NUCLEOTIDE SEQUENCE [LARGE SCALE GENOMIC DNA]</scope>
    <source>
        <tissue evidence="11">Leaf</tissue>
    </source>
</reference>
<dbReference type="Pfam" id="PF00249">
    <property type="entry name" value="Myb_DNA-binding"/>
    <property type="match status" value="1"/>
</dbReference>
<dbReference type="PROSITE" id="PS50158">
    <property type="entry name" value="ZF_CCHC"/>
    <property type="match status" value="1"/>
</dbReference>
<dbReference type="AlphaFoldDB" id="A0A835VKE7"/>
<dbReference type="InterPro" id="IPR017930">
    <property type="entry name" value="Myb_dom"/>
</dbReference>
<feature type="domain" description="CCHC-type" evidence="9">
    <location>
        <begin position="3"/>
        <end position="20"/>
    </location>
</feature>
<evidence type="ECO:0000313" key="11">
    <source>
        <dbReference type="EMBL" id="KAG0502147.1"/>
    </source>
</evidence>
<dbReference type="Gene3D" id="1.10.10.60">
    <property type="entry name" value="Homeodomain-like"/>
    <property type="match status" value="1"/>
</dbReference>
<dbReference type="CDD" id="cd00167">
    <property type="entry name" value="SANT"/>
    <property type="match status" value="1"/>
</dbReference>
<evidence type="ECO:0000256" key="3">
    <source>
        <dbReference type="ARBA" id="ARBA00023125"/>
    </source>
</evidence>
<dbReference type="InterPro" id="IPR009057">
    <property type="entry name" value="Homeodomain-like_sf"/>
</dbReference>
<evidence type="ECO:0000256" key="7">
    <source>
        <dbReference type="SAM" id="MobiDB-lite"/>
    </source>
</evidence>
<dbReference type="GO" id="GO:0009723">
    <property type="term" value="P:response to ethylene"/>
    <property type="evidence" value="ECO:0007669"/>
    <property type="project" value="TreeGrafter"/>
</dbReference>
<dbReference type="InterPro" id="IPR006447">
    <property type="entry name" value="Myb_dom_plants"/>
</dbReference>
<feature type="region of interest" description="Disordered" evidence="7">
    <location>
        <begin position="319"/>
        <end position="362"/>
    </location>
</feature>
<sequence>MPRRCSHCNQDGHNSRTCPNRGVRLFGVRLSDGSMQKSASTGNLAGFARSVGGGGSHLGEDPSSAEVTGCGYASDGFRGGPATRERKKGVPWTEHEHKMFLLGLRKLGKGDWRGISRKYVMSRTPTQVASHAQKYFIRHSALNRRKKRVSLFDIVADENTLDTLGDNHHLTSMENKAEEAGLQPLLHRVSNDQSELEADTSTTGSTVKYGYPPPAYPILLPLPLLQGPSENADMKENSTTEAEKSATLPPSAMPHGFPFVYSSLLAPGFTCPMPYWSTHAMPSSAMLHSHGIVKPMAVHPKPPIDENFGMSRLSLGACNGEAGPSSEATNLAGSSGRPSAFHARGTTGGSKLDSSSSPIHAL</sequence>
<keyword evidence="6" id="KW-0479">Metal-binding</keyword>
<evidence type="ECO:0000259" key="9">
    <source>
        <dbReference type="PROSITE" id="PS50158"/>
    </source>
</evidence>
<keyword evidence="2" id="KW-0805">Transcription regulation</keyword>
<evidence type="ECO:0000259" key="10">
    <source>
        <dbReference type="PROSITE" id="PS51294"/>
    </source>
</evidence>
<dbReference type="InterPro" id="IPR001005">
    <property type="entry name" value="SANT/Myb"/>
</dbReference>
<evidence type="ECO:0000256" key="6">
    <source>
        <dbReference type="PROSITE-ProRule" id="PRU00047"/>
    </source>
</evidence>
<dbReference type="NCBIfam" id="TIGR01557">
    <property type="entry name" value="myb_SHAQKYF"/>
    <property type="match status" value="1"/>
</dbReference>
<dbReference type="GO" id="GO:0006355">
    <property type="term" value="P:regulation of DNA-templated transcription"/>
    <property type="evidence" value="ECO:0007669"/>
    <property type="project" value="UniProtKB-ARBA"/>
</dbReference>
<dbReference type="PROSITE" id="PS51294">
    <property type="entry name" value="HTH_MYB"/>
    <property type="match status" value="1"/>
</dbReference>
<keyword evidence="4" id="KW-0804">Transcription</keyword>
<proteinExistence type="predicted"/>
<dbReference type="EMBL" id="JADCNM010000001">
    <property type="protein sequence ID" value="KAG0502147.1"/>
    <property type="molecule type" value="Genomic_DNA"/>
</dbReference>
<feature type="region of interest" description="Disordered" evidence="7">
    <location>
        <begin position="227"/>
        <end position="249"/>
    </location>
</feature>
<dbReference type="GO" id="GO:0003677">
    <property type="term" value="F:DNA binding"/>
    <property type="evidence" value="ECO:0007669"/>
    <property type="project" value="UniProtKB-KW"/>
</dbReference>
<keyword evidence="3" id="KW-0238">DNA-binding</keyword>
<feature type="domain" description="HTH myb-type" evidence="10">
    <location>
        <begin position="84"/>
        <end position="140"/>
    </location>
</feature>
<evidence type="ECO:0000256" key="5">
    <source>
        <dbReference type="ARBA" id="ARBA00023242"/>
    </source>
</evidence>
<dbReference type="PANTHER" id="PTHR44191">
    <property type="entry name" value="TRANSCRIPTION FACTOR KUA1"/>
    <property type="match status" value="1"/>
</dbReference>
<feature type="compositionally biased region" description="Polar residues" evidence="7">
    <location>
        <begin position="352"/>
        <end position="362"/>
    </location>
</feature>
<dbReference type="GO" id="GO:0005634">
    <property type="term" value="C:nucleus"/>
    <property type="evidence" value="ECO:0007669"/>
    <property type="project" value="UniProtKB-SubCell"/>
</dbReference>
<name>A0A835VKE7_VANPL</name>
<comment type="caution">
    <text evidence="11">The sequence shown here is derived from an EMBL/GenBank/DDBJ whole genome shotgun (WGS) entry which is preliminary data.</text>
</comment>
<feature type="compositionally biased region" description="Basic and acidic residues" evidence="7">
    <location>
        <begin position="232"/>
        <end position="244"/>
    </location>
</feature>
<dbReference type="PANTHER" id="PTHR44191:SF26">
    <property type="entry name" value="TRANSCRIPTION FACTOR KUA1"/>
    <property type="match status" value="1"/>
</dbReference>